<keyword evidence="8 12" id="KW-0472">Membrane</keyword>
<evidence type="ECO:0000256" key="10">
    <source>
        <dbReference type="ARBA" id="ARBA00023186"/>
    </source>
</evidence>
<dbReference type="InterPro" id="IPR028055">
    <property type="entry name" value="YidC/Oxa/ALB_C"/>
</dbReference>
<dbReference type="HAMAP" id="MF_01811">
    <property type="entry name" value="YidC_type2"/>
    <property type="match status" value="1"/>
</dbReference>
<dbReference type="OrthoDB" id="9780552at2"/>
<evidence type="ECO:0000256" key="5">
    <source>
        <dbReference type="ARBA" id="ARBA00022729"/>
    </source>
</evidence>
<dbReference type="GO" id="GO:0051205">
    <property type="term" value="P:protein insertion into membrane"/>
    <property type="evidence" value="ECO:0007669"/>
    <property type="project" value="TreeGrafter"/>
</dbReference>
<evidence type="ECO:0000256" key="6">
    <source>
        <dbReference type="ARBA" id="ARBA00022927"/>
    </source>
</evidence>
<comment type="subcellular location">
    <subcellularLocation>
        <location evidence="1 12">Cell membrane</location>
        <topology evidence="1 12">Multi-pass membrane protein</topology>
    </subcellularLocation>
</comment>
<keyword evidence="16" id="KW-1185">Reference proteome</keyword>
<dbReference type="PANTHER" id="PTHR12428:SF65">
    <property type="entry name" value="CYTOCHROME C OXIDASE ASSEMBLY PROTEIN COX18, MITOCHONDRIAL"/>
    <property type="match status" value="1"/>
</dbReference>
<dbReference type="PROSITE" id="PS51257">
    <property type="entry name" value="PROKAR_LIPOPROTEIN"/>
    <property type="match status" value="1"/>
</dbReference>
<keyword evidence="4 12" id="KW-0812">Transmembrane</keyword>
<evidence type="ECO:0000256" key="7">
    <source>
        <dbReference type="ARBA" id="ARBA00022989"/>
    </source>
</evidence>
<evidence type="ECO:0000256" key="9">
    <source>
        <dbReference type="ARBA" id="ARBA00023139"/>
    </source>
</evidence>
<organism evidence="15 16">
    <name type="scientific">Falsibacillus albus</name>
    <dbReference type="NCBI Taxonomy" id="2478915"/>
    <lineage>
        <taxon>Bacteria</taxon>
        <taxon>Bacillati</taxon>
        <taxon>Bacillota</taxon>
        <taxon>Bacilli</taxon>
        <taxon>Bacillales</taxon>
        <taxon>Bacillaceae</taxon>
        <taxon>Falsibacillus</taxon>
    </lineage>
</organism>
<dbReference type="RefSeq" id="WP_121680532.1">
    <property type="nucleotide sequence ID" value="NZ_RCVZ01000006.1"/>
</dbReference>
<evidence type="ECO:0000256" key="12">
    <source>
        <dbReference type="HAMAP-Rule" id="MF_01811"/>
    </source>
</evidence>
<feature type="chain" id="PRO_5039311540" description="Membrane protein insertase YidC" evidence="13">
    <location>
        <begin position="23"/>
        <end position="253"/>
    </location>
</feature>
<feature type="transmembrane region" description="Helical" evidence="12">
    <location>
        <begin position="128"/>
        <end position="149"/>
    </location>
</feature>
<keyword evidence="11 12" id="KW-0449">Lipoprotein</keyword>
<dbReference type="Pfam" id="PF02096">
    <property type="entry name" value="60KD_IMP"/>
    <property type="match status" value="1"/>
</dbReference>
<comment type="function">
    <text evidence="12">Required for the insertion and/or proper folding and/or complex formation of integral membrane proteins into the membrane. Involved in integration of membrane proteins that insert both dependently and independently of the Sec translocase complex, as well as at least some lipoproteins.</text>
</comment>
<evidence type="ECO:0000256" key="11">
    <source>
        <dbReference type="ARBA" id="ARBA00023288"/>
    </source>
</evidence>
<dbReference type="GO" id="GO:0032977">
    <property type="term" value="F:membrane insertase activity"/>
    <property type="evidence" value="ECO:0007669"/>
    <property type="project" value="InterPro"/>
</dbReference>
<evidence type="ECO:0000313" key="16">
    <source>
        <dbReference type="Proteomes" id="UP000276770"/>
    </source>
</evidence>
<evidence type="ECO:0000256" key="2">
    <source>
        <dbReference type="ARBA" id="ARBA00022448"/>
    </source>
</evidence>
<protein>
    <recommendedName>
        <fullName evidence="12">Membrane protein insertase YidC</fullName>
    </recommendedName>
    <alternativeName>
        <fullName evidence="12">Foldase YidC</fullName>
    </alternativeName>
    <alternativeName>
        <fullName evidence="12">Membrane integrase YidC</fullName>
    </alternativeName>
    <alternativeName>
        <fullName evidence="12">Membrane protein YidC</fullName>
    </alternativeName>
</protein>
<evidence type="ECO:0000256" key="8">
    <source>
        <dbReference type="ARBA" id="ARBA00023136"/>
    </source>
</evidence>
<dbReference type="GO" id="GO:0015031">
    <property type="term" value="P:protein transport"/>
    <property type="evidence" value="ECO:0007669"/>
    <property type="project" value="UniProtKB-KW"/>
</dbReference>
<proteinExistence type="inferred from homology"/>
<evidence type="ECO:0000256" key="4">
    <source>
        <dbReference type="ARBA" id="ARBA00022692"/>
    </source>
</evidence>
<keyword evidence="10 12" id="KW-0143">Chaperone</keyword>
<evidence type="ECO:0000256" key="1">
    <source>
        <dbReference type="ARBA" id="ARBA00004651"/>
    </source>
</evidence>
<feature type="transmembrane region" description="Helical" evidence="12">
    <location>
        <begin position="161"/>
        <end position="182"/>
    </location>
</feature>
<evidence type="ECO:0000313" key="15">
    <source>
        <dbReference type="EMBL" id="RLQ95417.1"/>
    </source>
</evidence>
<evidence type="ECO:0000259" key="14">
    <source>
        <dbReference type="Pfam" id="PF02096"/>
    </source>
</evidence>
<keyword evidence="7 12" id="KW-1133">Transmembrane helix</keyword>
<reference evidence="15 16" key="1">
    <citation type="submission" date="2018-10" db="EMBL/GenBank/DDBJ databases">
        <title>Falsibacillus sp. genome draft.</title>
        <authorList>
            <person name="Shi S."/>
        </authorList>
    </citation>
    <scope>NUCLEOTIDE SEQUENCE [LARGE SCALE GENOMIC DNA]</scope>
    <source>
        <strain evidence="15 16">GY 10110</strain>
    </source>
</reference>
<accession>A0A3L7JXA1</accession>
<evidence type="ECO:0000256" key="3">
    <source>
        <dbReference type="ARBA" id="ARBA00022475"/>
    </source>
</evidence>
<comment type="similarity">
    <text evidence="12">Belongs to the OXA1/ALB3/YidC family. Type 2 subfamily.</text>
</comment>
<feature type="signal peptide" evidence="13">
    <location>
        <begin position="1"/>
        <end position="22"/>
    </location>
</feature>
<keyword evidence="5 12" id="KW-0732">Signal</keyword>
<gene>
    <name evidence="12 15" type="primary">yidC</name>
    <name evidence="15" type="ORF">D9X91_10295</name>
</gene>
<sequence length="253" mass="28375">MKRLITILMLAGSTFLLSACSAATNNDSFFHKSLVSPFAEAIKMIADFTAGSYGIAIIIITLLIRSILLPLTLKTYKNQQQMKDKMAVMKPELDKVQKRLKQEKDPAKQKELQAEMMGLYKKHGVNPLNMGCLPILIQMPIWMGLYYAIRSSHEIATHSFLWFNLGQPDIPMAILAGIAYFFQSRVTMVGMTEEQQKQMKFMTLLSPIMILVISFSAPAALALYWAVGGVFLVAQTLIAKKIYQNKPETTTSK</sequence>
<keyword evidence="9" id="KW-0564">Palmitate</keyword>
<dbReference type="AlphaFoldDB" id="A0A3L7JXA1"/>
<feature type="transmembrane region" description="Helical" evidence="12">
    <location>
        <begin position="53"/>
        <end position="73"/>
    </location>
</feature>
<comment type="caution">
    <text evidence="15">The sequence shown here is derived from an EMBL/GenBank/DDBJ whole genome shotgun (WGS) entry which is preliminary data.</text>
</comment>
<feature type="domain" description="Membrane insertase YidC/Oxa/ALB C-terminal" evidence="14">
    <location>
        <begin position="53"/>
        <end position="240"/>
    </location>
</feature>
<dbReference type="Proteomes" id="UP000276770">
    <property type="component" value="Unassembled WGS sequence"/>
</dbReference>
<feature type="transmembrane region" description="Helical" evidence="12">
    <location>
        <begin position="203"/>
        <end position="227"/>
    </location>
</feature>
<keyword evidence="3 12" id="KW-1003">Cell membrane</keyword>
<keyword evidence="6 12" id="KW-0653">Protein transport</keyword>
<dbReference type="InterPro" id="IPR023060">
    <property type="entry name" value="YidC/YidC1/YidC2_Firmicutes"/>
</dbReference>
<keyword evidence="2 12" id="KW-0813">Transport</keyword>
<evidence type="ECO:0000256" key="13">
    <source>
        <dbReference type="SAM" id="SignalP"/>
    </source>
</evidence>
<dbReference type="CDD" id="cd20070">
    <property type="entry name" value="5TM_YidC_Alb3"/>
    <property type="match status" value="1"/>
</dbReference>
<dbReference type="GO" id="GO:0005886">
    <property type="term" value="C:plasma membrane"/>
    <property type="evidence" value="ECO:0007669"/>
    <property type="project" value="UniProtKB-SubCell"/>
</dbReference>
<dbReference type="NCBIfam" id="TIGR03592">
    <property type="entry name" value="yidC_oxa1_cterm"/>
    <property type="match status" value="1"/>
</dbReference>
<dbReference type="PRINTS" id="PR00701">
    <property type="entry name" value="60KDINNERMP"/>
</dbReference>
<dbReference type="InterPro" id="IPR047196">
    <property type="entry name" value="YidC_ALB_C"/>
</dbReference>
<dbReference type="PANTHER" id="PTHR12428">
    <property type="entry name" value="OXA1"/>
    <property type="match status" value="1"/>
</dbReference>
<name>A0A3L7JXA1_9BACI</name>
<dbReference type="InterPro" id="IPR001708">
    <property type="entry name" value="YidC/ALB3/OXA1/COX18"/>
</dbReference>
<dbReference type="EMBL" id="RCVZ01000006">
    <property type="protein sequence ID" value="RLQ95417.1"/>
    <property type="molecule type" value="Genomic_DNA"/>
</dbReference>